<dbReference type="PANTHER" id="PTHR42718">
    <property type="entry name" value="MAJOR FACILITATOR SUPERFAMILY MULTIDRUG TRANSPORTER MFSC"/>
    <property type="match status" value="1"/>
</dbReference>
<feature type="transmembrane region" description="Helical" evidence="5">
    <location>
        <begin position="43"/>
        <end position="62"/>
    </location>
</feature>
<dbReference type="Pfam" id="PF07690">
    <property type="entry name" value="MFS_1"/>
    <property type="match status" value="1"/>
</dbReference>
<protein>
    <submittedName>
        <fullName evidence="7">MFS transporter</fullName>
    </submittedName>
</protein>
<feature type="transmembrane region" description="Helical" evidence="5">
    <location>
        <begin position="128"/>
        <end position="152"/>
    </location>
</feature>
<feature type="transmembrane region" description="Helical" evidence="5">
    <location>
        <begin position="190"/>
        <end position="209"/>
    </location>
</feature>
<keyword evidence="3 5" id="KW-1133">Transmembrane helix</keyword>
<dbReference type="SUPFAM" id="SSF103473">
    <property type="entry name" value="MFS general substrate transporter"/>
    <property type="match status" value="1"/>
</dbReference>
<keyword evidence="2 5" id="KW-0812">Transmembrane</keyword>
<proteinExistence type="predicted"/>
<feature type="transmembrane region" description="Helical" evidence="5">
    <location>
        <begin position="94"/>
        <end position="116"/>
    </location>
</feature>
<evidence type="ECO:0000256" key="4">
    <source>
        <dbReference type="ARBA" id="ARBA00023136"/>
    </source>
</evidence>
<comment type="subcellular location">
    <subcellularLocation>
        <location evidence="1">Cell membrane</location>
        <topology evidence="1">Multi-pass membrane protein</topology>
    </subcellularLocation>
</comment>
<feature type="transmembrane region" description="Helical" evidence="5">
    <location>
        <begin position="323"/>
        <end position="340"/>
    </location>
</feature>
<feature type="transmembrane region" description="Helical" evidence="5">
    <location>
        <begin position="215"/>
        <end position="236"/>
    </location>
</feature>
<feature type="transmembrane region" description="Helical" evidence="5">
    <location>
        <begin position="69"/>
        <end position="88"/>
    </location>
</feature>
<feature type="transmembrane region" description="Helical" evidence="5">
    <location>
        <begin position="393"/>
        <end position="411"/>
    </location>
</feature>
<dbReference type="EMBL" id="BAABJO010000034">
    <property type="protein sequence ID" value="GAA5136456.1"/>
    <property type="molecule type" value="Genomic_DNA"/>
</dbReference>
<dbReference type="CDD" id="cd17321">
    <property type="entry name" value="MFS_MMR_MDR_like"/>
    <property type="match status" value="1"/>
</dbReference>
<evidence type="ECO:0000313" key="8">
    <source>
        <dbReference type="Proteomes" id="UP001500804"/>
    </source>
</evidence>
<accession>A0ABP9P2J1</accession>
<evidence type="ECO:0000256" key="2">
    <source>
        <dbReference type="ARBA" id="ARBA00022692"/>
    </source>
</evidence>
<keyword evidence="4 5" id="KW-0472">Membrane</keyword>
<evidence type="ECO:0000259" key="6">
    <source>
        <dbReference type="PROSITE" id="PS50850"/>
    </source>
</evidence>
<feature type="domain" description="Major facilitator superfamily (MFS) profile" evidence="6">
    <location>
        <begin position="3"/>
        <end position="442"/>
    </location>
</feature>
<dbReference type="Gene3D" id="1.20.1250.20">
    <property type="entry name" value="MFS general substrate transporter like domains"/>
    <property type="match status" value="1"/>
</dbReference>
<gene>
    <name evidence="7" type="ORF">GCM10023320_67610</name>
</gene>
<dbReference type="PANTHER" id="PTHR42718:SF42">
    <property type="entry name" value="EXPORT PROTEIN"/>
    <property type="match status" value="1"/>
</dbReference>
<feature type="transmembrane region" description="Helical" evidence="5">
    <location>
        <begin position="417"/>
        <end position="441"/>
    </location>
</feature>
<evidence type="ECO:0000256" key="5">
    <source>
        <dbReference type="SAM" id="Phobius"/>
    </source>
</evidence>
<dbReference type="PROSITE" id="PS50850">
    <property type="entry name" value="MFS"/>
    <property type="match status" value="1"/>
</dbReference>
<feature type="transmembrane region" description="Helical" evidence="5">
    <location>
        <begin position="257"/>
        <end position="284"/>
    </location>
</feature>
<feature type="transmembrane region" description="Helical" evidence="5">
    <location>
        <begin position="346"/>
        <end position="372"/>
    </location>
</feature>
<dbReference type="RefSeq" id="WP_345610802.1">
    <property type="nucleotide sequence ID" value="NZ_BAABJO010000034.1"/>
</dbReference>
<evidence type="ECO:0000256" key="3">
    <source>
        <dbReference type="ARBA" id="ARBA00022989"/>
    </source>
</evidence>
<evidence type="ECO:0000313" key="7">
    <source>
        <dbReference type="EMBL" id="GAA5136456.1"/>
    </source>
</evidence>
<reference evidence="8" key="1">
    <citation type="journal article" date="2019" name="Int. J. Syst. Evol. Microbiol.">
        <title>The Global Catalogue of Microorganisms (GCM) 10K type strain sequencing project: providing services to taxonomists for standard genome sequencing and annotation.</title>
        <authorList>
            <consortium name="The Broad Institute Genomics Platform"/>
            <consortium name="The Broad Institute Genome Sequencing Center for Infectious Disease"/>
            <person name="Wu L."/>
            <person name="Ma J."/>
        </authorList>
    </citation>
    <scope>NUCLEOTIDE SEQUENCE [LARGE SCALE GENOMIC DNA]</scope>
    <source>
        <strain evidence="8">JCM 18302</strain>
    </source>
</reference>
<sequence length="452" mass="44417">MAVLTVMCVGMFLVLLDVTVVNVALPSIAAALGADPAATQWIVDAYAVAIAGLLLAGGTVGDRIGHRRVVLAGLGVFGAASAACGLATGPGMLIGARAVQGIGAALLLPGSLAVITEAFPDRAARARALGIWAGVSSLALPAGPLLGGFLVASGGWRLVFLVNVPVVLAALVAVPRLVPAGTARPDRRGDGPGTVLAAVGLAAAVFTVIDAGEHGLRPLTVVGLVVALVCVAAFVVRERHASAPMLPLDLLRRPAFVGPNIAAGGMNLVVNGLLFVTTLFLQGVQHRGPVAAGVALLPMFVPLAFLAPVAGRLAARFGPRPPLIGGALVAAVGAAGFALVEPESGYLALLPALAGIGIGAGLFTAPVVTAAMSAVPGERSGLASGINNTARQTGTALGVAVFGAVAGAPAVPGDFVHGVHVLAGLGAAVWLAVAVLVAGSVRRSSPTSTRSG</sequence>
<evidence type="ECO:0000256" key="1">
    <source>
        <dbReference type="ARBA" id="ARBA00004651"/>
    </source>
</evidence>
<name>A0ABP9P2J1_9PSEU</name>
<dbReference type="InterPro" id="IPR036259">
    <property type="entry name" value="MFS_trans_sf"/>
</dbReference>
<dbReference type="InterPro" id="IPR011701">
    <property type="entry name" value="MFS"/>
</dbReference>
<dbReference type="Proteomes" id="UP001500804">
    <property type="component" value="Unassembled WGS sequence"/>
</dbReference>
<organism evidence="7 8">
    <name type="scientific">Pseudonocardia adelaidensis</name>
    <dbReference type="NCBI Taxonomy" id="648754"/>
    <lineage>
        <taxon>Bacteria</taxon>
        <taxon>Bacillati</taxon>
        <taxon>Actinomycetota</taxon>
        <taxon>Actinomycetes</taxon>
        <taxon>Pseudonocardiales</taxon>
        <taxon>Pseudonocardiaceae</taxon>
        <taxon>Pseudonocardia</taxon>
    </lineage>
</organism>
<keyword evidence="8" id="KW-1185">Reference proteome</keyword>
<comment type="caution">
    <text evidence="7">The sequence shown here is derived from an EMBL/GenBank/DDBJ whole genome shotgun (WGS) entry which is preliminary data.</text>
</comment>
<feature type="transmembrane region" description="Helical" evidence="5">
    <location>
        <begin position="158"/>
        <end position="178"/>
    </location>
</feature>
<feature type="transmembrane region" description="Helical" evidence="5">
    <location>
        <begin position="290"/>
        <end position="311"/>
    </location>
</feature>
<dbReference type="InterPro" id="IPR020846">
    <property type="entry name" value="MFS_dom"/>
</dbReference>